<evidence type="ECO:0008006" key="10">
    <source>
        <dbReference type="Google" id="ProtNLM"/>
    </source>
</evidence>
<proteinExistence type="predicted"/>
<organism evidence="8 9">
    <name type="scientific">Lomentospora prolificans</name>
    <dbReference type="NCBI Taxonomy" id="41688"/>
    <lineage>
        <taxon>Eukaryota</taxon>
        <taxon>Fungi</taxon>
        <taxon>Dikarya</taxon>
        <taxon>Ascomycota</taxon>
        <taxon>Pezizomycotina</taxon>
        <taxon>Sordariomycetes</taxon>
        <taxon>Hypocreomycetidae</taxon>
        <taxon>Microascales</taxon>
        <taxon>Microascaceae</taxon>
        <taxon>Lomentospora</taxon>
    </lineage>
</organism>
<accession>A0A2N3N861</accession>
<sequence length="424" mass="46209">MPLWKHKKDSKAKKQAGAGEPTQALVPVGPQDVVIASPEGREVELPSKLPAPETRSTHARSTQGAFGLDILHQPVEPVADIIFIHGLTGTRDATWTRNAGKRTACFWPKDLLPDSDHGIPEARIASWGYDANVVDRRPFGVVSTNSIEQHAANLCADLANFRRGAEANRPLIFVVHSLGGLVLKTALLHANESRANHTSHIAAVADSTAAIAFMGTPHRGSEQAQWGSILASALNYVKQDNSELVKRLNKEEPRLDLLQERFMKFLEWRKDQARPINITCFYEELPLPVIGTIVPAASAKIDPYDSIGIHENHKDMVRFGGDDSPGYIKVVGELRRWIDALKQEAEAEAALVCGNPSPLLEKRHGTKQQQTNGIVPAQAQGSPVHHSGNVANGGVAFYGSQLFSGQQLSIGGFHYNVKNTQDNT</sequence>
<dbReference type="PANTHER" id="PTHR48182:SF2">
    <property type="entry name" value="PROTEIN SERAC1"/>
    <property type="match status" value="1"/>
</dbReference>
<dbReference type="InterPro" id="IPR029058">
    <property type="entry name" value="AB_hydrolase_fold"/>
</dbReference>
<keyword evidence="9" id="KW-1185">Reference proteome</keyword>
<dbReference type="InParanoid" id="A0A2N3N861"/>
<name>A0A2N3N861_9PEZI</name>
<evidence type="ECO:0000256" key="7">
    <source>
        <dbReference type="SAM" id="MobiDB-lite"/>
    </source>
</evidence>
<evidence type="ECO:0000256" key="3">
    <source>
        <dbReference type="ARBA" id="ARBA00004370"/>
    </source>
</evidence>
<dbReference type="STRING" id="41688.A0A2N3N861"/>
<feature type="region of interest" description="Disordered" evidence="7">
    <location>
        <begin position="1"/>
        <end position="61"/>
    </location>
</feature>
<dbReference type="GO" id="GO:0016020">
    <property type="term" value="C:membrane"/>
    <property type="evidence" value="ECO:0007669"/>
    <property type="project" value="UniProtKB-SubCell"/>
</dbReference>
<dbReference type="SUPFAM" id="SSF53474">
    <property type="entry name" value="alpha/beta-Hydrolases"/>
    <property type="match status" value="1"/>
</dbReference>
<dbReference type="PANTHER" id="PTHR48182">
    <property type="entry name" value="PROTEIN SERAC1"/>
    <property type="match status" value="1"/>
</dbReference>
<evidence type="ECO:0000256" key="1">
    <source>
        <dbReference type="ARBA" id="ARBA00004173"/>
    </source>
</evidence>
<evidence type="ECO:0000256" key="4">
    <source>
        <dbReference type="ARBA" id="ARBA00022824"/>
    </source>
</evidence>
<evidence type="ECO:0000256" key="6">
    <source>
        <dbReference type="ARBA" id="ARBA00023136"/>
    </source>
</evidence>
<keyword evidence="4" id="KW-0256">Endoplasmic reticulum</keyword>
<evidence type="ECO:0000313" key="8">
    <source>
        <dbReference type="EMBL" id="PKS08577.1"/>
    </source>
</evidence>
<comment type="caution">
    <text evidence="8">The sequence shown here is derived from an EMBL/GenBank/DDBJ whole genome shotgun (WGS) entry which is preliminary data.</text>
</comment>
<dbReference type="EMBL" id="NLAX01000095">
    <property type="protein sequence ID" value="PKS08577.1"/>
    <property type="molecule type" value="Genomic_DNA"/>
</dbReference>
<feature type="compositionally biased region" description="Basic residues" evidence="7">
    <location>
        <begin position="1"/>
        <end position="14"/>
    </location>
</feature>
<dbReference type="Gene3D" id="3.40.50.1820">
    <property type="entry name" value="alpha/beta hydrolase"/>
    <property type="match status" value="1"/>
</dbReference>
<gene>
    <name evidence="8" type="ORF">jhhlp_004963</name>
</gene>
<dbReference type="GO" id="GO:0005739">
    <property type="term" value="C:mitochondrion"/>
    <property type="evidence" value="ECO:0007669"/>
    <property type="project" value="UniProtKB-SubCell"/>
</dbReference>
<dbReference type="InterPro" id="IPR052374">
    <property type="entry name" value="SERAC1"/>
</dbReference>
<keyword evidence="6" id="KW-0472">Membrane</keyword>
<comment type="subcellular location">
    <subcellularLocation>
        <location evidence="2">Endoplasmic reticulum</location>
    </subcellularLocation>
    <subcellularLocation>
        <location evidence="3">Membrane</location>
    </subcellularLocation>
    <subcellularLocation>
        <location evidence="1">Mitochondrion</location>
    </subcellularLocation>
</comment>
<dbReference type="Proteomes" id="UP000233524">
    <property type="component" value="Unassembled WGS sequence"/>
</dbReference>
<keyword evidence="5" id="KW-0496">Mitochondrion</keyword>
<dbReference type="VEuPathDB" id="FungiDB:jhhlp_004963"/>
<evidence type="ECO:0000313" key="9">
    <source>
        <dbReference type="Proteomes" id="UP000233524"/>
    </source>
</evidence>
<dbReference type="GO" id="GO:0005783">
    <property type="term" value="C:endoplasmic reticulum"/>
    <property type="evidence" value="ECO:0007669"/>
    <property type="project" value="UniProtKB-SubCell"/>
</dbReference>
<evidence type="ECO:0000256" key="2">
    <source>
        <dbReference type="ARBA" id="ARBA00004240"/>
    </source>
</evidence>
<dbReference type="OrthoDB" id="427518at2759"/>
<reference evidence="8 9" key="1">
    <citation type="journal article" date="2017" name="G3 (Bethesda)">
        <title>First Draft Genome Sequence of the Pathogenic Fungus Lomentospora prolificans (Formerly Scedosporium prolificans).</title>
        <authorList>
            <person name="Luo R."/>
            <person name="Zimin A."/>
            <person name="Workman R."/>
            <person name="Fan Y."/>
            <person name="Pertea G."/>
            <person name="Grossman N."/>
            <person name="Wear M.P."/>
            <person name="Jia B."/>
            <person name="Miller H."/>
            <person name="Casadevall A."/>
            <person name="Timp W."/>
            <person name="Zhang S.X."/>
            <person name="Salzberg S.L."/>
        </authorList>
    </citation>
    <scope>NUCLEOTIDE SEQUENCE [LARGE SCALE GENOMIC DNA]</scope>
    <source>
        <strain evidence="8 9">JHH-5317</strain>
    </source>
</reference>
<dbReference type="AlphaFoldDB" id="A0A2N3N861"/>
<protein>
    <recommendedName>
        <fullName evidence="10">DUF676 domain-containing protein</fullName>
    </recommendedName>
</protein>
<evidence type="ECO:0000256" key="5">
    <source>
        <dbReference type="ARBA" id="ARBA00023128"/>
    </source>
</evidence>